<dbReference type="PROSITE" id="PS51819">
    <property type="entry name" value="VOC"/>
    <property type="match status" value="1"/>
</dbReference>
<dbReference type="Gene3D" id="3.10.180.10">
    <property type="entry name" value="2,3-Dihydroxybiphenyl 1,2-Dioxygenase, domain 1"/>
    <property type="match status" value="1"/>
</dbReference>
<sequence length="159" mass="16601">MSEPAPVRIGPNRELAVDGIVVGGLSTSVSDLDRSIGFYRALGFAVGTPFDILPAYRPILGMHDGSMARAVYVKRDGVALELVETGSASPAPPSGSFAAQLGLTHIRLCVDSLPRVEALIQACGGEVRDEARVAANGMVYVYCTDPDGMRILLSAPADG</sequence>
<accession>A0A1Y5PRD6</accession>
<dbReference type="SUPFAM" id="SSF54593">
    <property type="entry name" value="Glyoxalase/Bleomycin resistance protein/Dihydroxybiphenyl dioxygenase"/>
    <property type="match status" value="1"/>
</dbReference>
<dbReference type="InterPro" id="IPR029068">
    <property type="entry name" value="Glyas_Bleomycin-R_OHBP_Dase"/>
</dbReference>
<evidence type="ECO:0000313" key="2">
    <source>
        <dbReference type="EMBL" id="SBV32540.1"/>
    </source>
</evidence>
<dbReference type="Pfam" id="PF00903">
    <property type="entry name" value="Glyoxalase"/>
    <property type="match status" value="1"/>
</dbReference>
<proteinExistence type="predicted"/>
<dbReference type="AlphaFoldDB" id="A0A1Y5PRD6"/>
<evidence type="ECO:0000259" key="1">
    <source>
        <dbReference type="PROSITE" id="PS51819"/>
    </source>
</evidence>
<reference evidence="2" key="1">
    <citation type="submission" date="2016-03" db="EMBL/GenBank/DDBJ databases">
        <authorList>
            <person name="Ploux O."/>
        </authorList>
    </citation>
    <scope>NUCLEOTIDE SEQUENCE</scope>
    <source>
        <strain evidence="2">UC10</strain>
    </source>
</reference>
<organism evidence="2">
    <name type="scientific">uncultured Sphingopyxis sp</name>
    <dbReference type="NCBI Taxonomy" id="310581"/>
    <lineage>
        <taxon>Bacteria</taxon>
        <taxon>Pseudomonadati</taxon>
        <taxon>Pseudomonadota</taxon>
        <taxon>Alphaproteobacteria</taxon>
        <taxon>Sphingomonadales</taxon>
        <taxon>Sphingomonadaceae</taxon>
        <taxon>Sphingopyxis</taxon>
        <taxon>environmental samples</taxon>
    </lineage>
</organism>
<dbReference type="InterPro" id="IPR004360">
    <property type="entry name" value="Glyas_Fos-R_dOase_dom"/>
</dbReference>
<feature type="domain" description="VOC" evidence="1">
    <location>
        <begin position="21"/>
        <end position="156"/>
    </location>
</feature>
<dbReference type="InterPro" id="IPR037523">
    <property type="entry name" value="VOC_core"/>
</dbReference>
<dbReference type="EMBL" id="LT598653">
    <property type="protein sequence ID" value="SBV32540.1"/>
    <property type="molecule type" value="Genomic_DNA"/>
</dbReference>
<gene>
    <name evidence="2" type="ORF">SPPYR_1420</name>
</gene>
<name>A0A1Y5PRD6_9SPHN</name>
<dbReference type="RefSeq" id="WP_184100630.1">
    <property type="nucleotide sequence ID" value="NZ_LT598653.1"/>
</dbReference>
<protein>
    <recommendedName>
        <fullName evidence="1">VOC domain-containing protein</fullName>
    </recommendedName>
</protein>
<dbReference type="KEGG" id="sphu:SPPYR_1420"/>